<protein>
    <submittedName>
        <fullName evidence="1">Hypothetical cytosolic protein</fullName>
    </submittedName>
</protein>
<sequence>MMCIVSLVHSDENASLYLPAVLCQNSVKLPLNFNFSCFCISACSPFRSIEKRAFLKRKINFFKDSCVQENSRDYQ</sequence>
<dbReference type="EMBL" id="CP000252">
    <property type="protein sequence ID" value="ABC76268.1"/>
    <property type="molecule type" value="Genomic_DNA"/>
</dbReference>
<evidence type="ECO:0000313" key="1">
    <source>
        <dbReference type="EMBL" id="ABC76268.1"/>
    </source>
</evidence>
<proteinExistence type="predicted"/>
<dbReference type="Proteomes" id="UP000001933">
    <property type="component" value="Chromosome"/>
</dbReference>
<dbReference type="KEGG" id="sat:SYN_01138"/>
<evidence type="ECO:0000313" key="2">
    <source>
        <dbReference type="Proteomes" id="UP000001933"/>
    </source>
</evidence>
<gene>
    <name evidence="1" type="ORF">SYN_01138</name>
</gene>
<accession>Q2LPQ9</accession>
<organism evidence="1 2">
    <name type="scientific">Syntrophus aciditrophicus (strain SB)</name>
    <dbReference type="NCBI Taxonomy" id="56780"/>
    <lineage>
        <taxon>Bacteria</taxon>
        <taxon>Pseudomonadati</taxon>
        <taxon>Thermodesulfobacteriota</taxon>
        <taxon>Syntrophia</taxon>
        <taxon>Syntrophales</taxon>
        <taxon>Syntrophaceae</taxon>
        <taxon>Syntrophus</taxon>
    </lineage>
</organism>
<keyword evidence="2" id="KW-1185">Reference proteome</keyword>
<name>Q2LPQ9_SYNAS</name>
<reference evidence="1 2" key="1">
    <citation type="journal article" date="2007" name="Proc. Natl. Acad. Sci. U.S.A.">
        <title>The genome of Syntrophus aciditrophicus: life at the thermodynamic limit of microbial growth.</title>
        <authorList>
            <person name="McInerney M.J."/>
            <person name="Rohlin L."/>
            <person name="Mouttaki H."/>
            <person name="Kim U."/>
            <person name="Krupp R.S."/>
            <person name="Rios-Hernandez L."/>
            <person name="Sieber J."/>
            <person name="Struchtemeyer C.G."/>
            <person name="Bhattacharyya A."/>
            <person name="Campbell J.W."/>
            <person name="Gunsalus R.P."/>
        </authorList>
    </citation>
    <scope>NUCLEOTIDE SEQUENCE [LARGE SCALE GENOMIC DNA]</scope>
    <source>
        <strain evidence="1 2">SB</strain>
    </source>
</reference>
<dbReference type="AlphaFoldDB" id="Q2LPQ9"/>
<dbReference type="HOGENOM" id="CLU_2669748_0_0_7"/>
<dbReference type="InParanoid" id="Q2LPQ9"/>
<dbReference type="STRING" id="56780.SYN_01138"/>